<evidence type="ECO:0000313" key="2">
    <source>
        <dbReference type="EMBL" id="OJF11846.1"/>
    </source>
</evidence>
<comment type="caution">
    <text evidence="2">The sequence shown here is derived from an EMBL/GenBank/DDBJ whole genome shotgun (WGS) entry which is preliminary data.</text>
</comment>
<keyword evidence="3" id="KW-1185">Reference proteome</keyword>
<accession>A0A1K0GHY5</accession>
<evidence type="ECO:0000313" key="3">
    <source>
        <dbReference type="Proteomes" id="UP000182486"/>
    </source>
</evidence>
<dbReference type="Proteomes" id="UP000182486">
    <property type="component" value="Unassembled WGS sequence"/>
</dbReference>
<dbReference type="AlphaFoldDB" id="A0A1K0GHY5"/>
<keyword evidence="1" id="KW-0812">Transmembrane</keyword>
<keyword evidence="1" id="KW-0472">Membrane</keyword>
<keyword evidence="1" id="KW-1133">Transmembrane helix</keyword>
<dbReference type="RefSeq" id="WP_071807578.1">
    <property type="nucleotide sequence ID" value="NZ_MEIA01000270.1"/>
</dbReference>
<evidence type="ECO:0000256" key="1">
    <source>
        <dbReference type="SAM" id="Phobius"/>
    </source>
</evidence>
<feature type="transmembrane region" description="Helical" evidence="1">
    <location>
        <begin position="12"/>
        <end position="30"/>
    </location>
</feature>
<name>A0A1K0GHY5_9ACTN</name>
<proteinExistence type="predicted"/>
<protein>
    <submittedName>
        <fullName evidence="2">Uncharacterized protein</fullName>
    </submittedName>
</protein>
<dbReference type="EMBL" id="MEIA01000270">
    <property type="protein sequence ID" value="OJF11846.1"/>
    <property type="molecule type" value="Genomic_DNA"/>
</dbReference>
<gene>
    <name evidence="2" type="ORF">BG844_23915</name>
</gene>
<organism evidence="2 3">
    <name type="scientific">Couchioplanes caeruleus subsp. caeruleus</name>
    <dbReference type="NCBI Taxonomy" id="56427"/>
    <lineage>
        <taxon>Bacteria</taxon>
        <taxon>Bacillati</taxon>
        <taxon>Actinomycetota</taxon>
        <taxon>Actinomycetes</taxon>
        <taxon>Micromonosporales</taxon>
        <taxon>Micromonosporaceae</taxon>
        <taxon>Couchioplanes</taxon>
    </lineage>
</organism>
<reference evidence="2 3" key="1">
    <citation type="submission" date="2016-09" db="EMBL/GenBank/DDBJ databases">
        <title>Couchioplanes caeruleus draft genome sequence.</title>
        <authorList>
            <person name="Sheehan J."/>
            <person name="Caffrey P."/>
        </authorList>
    </citation>
    <scope>NUCLEOTIDE SEQUENCE [LARGE SCALE GENOMIC DNA]</scope>
    <source>
        <strain evidence="2 3">DSM 43634</strain>
    </source>
</reference>
<sequence>MTQHRHTRKRSPILWVFLAVLIVAVGVVLVPKMLLNGEGDDPAPVAASEADPMLTVIDKCDPAKQGLKLSDKNRKLTVDGYGKTTIAGLHEQAMTCVMETLQMPGALTDRMYSTVPDDGRLAGEWPGYTVTWTNDPEEGLDLTITRIG</sequence>